<gene>
    <name evidence="2" type="ORF">G2W53_003032</name>
</gene>
<dbReference type="Proteomes" id="UP000634136">
    <property type="component" value="Unassembled WGS sequence"/>
</dbReference>
<evidence type="ECO:0000256" key="1">
    <source>
        <dbReference type="SAM" id="MobiDB-lite"/>
    </source>
</evidence>
<accession>A0A835CFX9</accession>
<reference evidence="2" key="1">
    <citation type="submission" date="2020-09" db="EMBL/GenBank/DDBJ databases">
        <title>Genome-Enabled Discovery of Anthraquinone Biosynthesis in Senna tora.</title>
        <authorList>
            <person name="Kang S.-H."/>
            <person name="Pandey R.P."/>
            <person name="Lee C.-M."/>
            <person name="Sim J.-S."/>
            <person name="Jeong J.-T."/>
            <person name="Choi B.-S."/>
            <person name="Jung M."/>
            <person name="Ginzburg D."/>
            <person name="Zhao K."/>
            <person name="Won S.Y."/>
            <person name="Oh T.-J."/>
            <person name="Yu Y."/>
            <person name="Kim N.-H."/>
            <person name="Lee O.R."/>
            <person name="Lee T.-H."/>
            <person name="Bashyal P."/>
            <person name="Kim T.-S."/>
            <person name="Lee W.-H."/>
            <person name="Kawkins C."/>
            <person name="Kim C.-K."/>
            <person name="Kim J.S."/>
            <person name="Ahn B.O."/>
            <person name="Rhee S.Y."/>
            <person name="Sohng J.K."/>
        </authorList>
    </citation>
    <scope>NUCLEOTIDE SEQUENCE</scope>
    <source>
        <tissue evidence="2">Leaf</tissue>
    </source>
</reference>
<proteinExistence type="predicted"/>
<comment type="caution">
    <text evidence="2">The sequence shown here is derived from an EMBL/GenBank/DDBJ whole genome shotgun (WGS) entry which is preliminary data.</text>
</comment>
<dbReference type="AlphaFoldDB" id="A0A835CFX9"/>
<feature type="compositionally biased region" description="Basic and acidic residues" evidence="1">
    <location>
        <begin position="76"/>
        <end position="85"/>
    </location>
</feature>
<keyword evidence="3" id="KW-1185">Reference proteome</keyword>
<name>A0A835CFX9_9FABA</name>
<dbReference type="EMBL" id="JAAIUW010000002">
    <property type="protein sequence ID" value="KAF7840734.1"/>
    <property type="molecule type" value="Genomic_DNA"/>
</dbReference>
<feature type="region of interest" description="Disordered" evidence="1">
    <location>
        <begin position="66"/>
        <end position="85"/>
    </location>
</feature>
<organism evidence="2 3">
    <name type="scientific">Senna tora</name>
    <dbReference type="NCBI Taxonomy" id="362788"/>
    <lineage>
        <taxon>Eukaryota</taxon>
        <taxon>Viridiplantae</taxon>
        <taxon>Streptophyta</taxon>
        <taxon>Embryophyta</taxon>
        <taxon>Tracheophyta</taxon>
        <taxon>Spermatophyta</taxon>
        <taxon>Magnoliopsida</taxon>
        <taxon>eudicotyledons</taxon>
        <taxon>Gunneridae</taxon>
        <taxon>Pentapetalae</taxon>
        <taxon>rosids</taxon>
        <taxon>fabids</taxon>
        <taxon>Fabales</taxon>
        <taxon>Fabaceae</taxon>
        <taxon>Caesalpinioideae</taxon>
        <taxon>Cassia clade</taxon>
        <taxon>Senna</taxon>
    </lineage>
</organism>
<evidence type="ECO:0000313" key="2">
    <source>
        <dbReference type="EMBL" id="KAF7840734.1"/>
    </source>
</evidence>
<protein>
    <submittedName>
        <fullName evidence="2">Uncharacterized protein</fullName>
    </submittedName>
</protein>
<sequence>MWNSIETKLNTRTEFTDNNDNVEEAETTNFDPKPYKILITIFSSHSKLIYAIIYLEIKRLLVIQKQSHQVEEEEDLKPKSMESER</sequence>
<evidence type="ECO:0000313" key="3">
    <source>
        <dbReference type="Proteomes" id="UP000634136"/>
    </source>
</evidence>